<evidence type="ECO:0000313" key="1">
    <source>
        <dbReference type="EMBL" id="PIO40688.1"/>
    </source>
</evidence>
<sequence length="48" mass="5224">MGTPPGDVLVVEGEAVEPVPSTSAPPPRMLTKERWRKWVTCAPHQVSV</sequence>
<gene>
    <name evidence="1" type="ORF">AB205_0070810</name>
</gene>
<name>A0A2G9SKP8_AQUCT</name>
<organism evidence="1 2">
    <name type="scientific">Aquarana catesbeiana</name>
    <name type="common">American bullfrog</name>
    <name type="synonym">Rana catesbeiana</name>
    <dbReference type="NCBI Taxonomy" id="8400"/>
    <lineage>
        <taxon>Eukaryota</taxon>
        <taxon>Metazoa</taxon>
        <taxon>Chordata</taxon>
        <taxon>Craniata</taxon>
        <taxon>Vertebrata</taxon>
        <taxon>Euteleostomi</taxon>
        <taxon>Amphibia</taxon>
        <taxon>Batrachia</taxon>
        <taxon>Anura</taxon>
        <taxon>Neobatrachia</taxon>
        <taxon>Ranoidea</taxon>
        <taxon>Ranidae</taxon>
        <taxon>Aquarana</taxon>
    </lineage>
</organism>
<dbReference type="Proteomes" id="UP000228934">
    <property type="component" value="Unassembled WGS sequence"/>
</dbReference>
<dbReference type="AlphaFoldDB" id="A0A2G9SKP8"/>
<dbReference type="EMBL" id="KV923170">
    <property type="protein sequence ID" value="PIO40688.1"/>
    <property type="molecule type" value="Genomic_DNA"/>
</dbReference>
<reference evidence="2" key="1">
    <citation type="journal article" date="2017" name="Nat. Commun.">
        <title>The North American bullfrog draft genome provides insight into hormonal regulation of long noncoding RNA.</title>
        <authorList>
            <person name="Hammond S.A."/>
            <person name="Warren R.L."/>
            <person name="Vandervalk B.P."/>
            <person name="Kucuk E."/>
            <person name="Khan H."/>
            <person name="Gibb E.A."/>
            <person name="Pandoh P."/>
            <person name="Kirk H."/>
            <person name="Zhao Y."/>
            <person name="Jones M."/>
            <person name="Mungall A.J."/>
            <person name="Coope R."/>
            <person name="Pleasance S."/>
            <person name="Moore R.A."/>
            <person name="Holt R.A."/>
            <person name="Round J.M."/>
            <person name="Ohora S."/>
            <person name="Walle B.V."/>
            <person name="Veldhoen N."/>
            <person name="Helbing C.C."/>
            <person name="Birol I."/>
        </authorList>
    </citation>
    <scope>NUCLEOTIDE SEQUENCE [LARGE SCALE GENOMIC DNA]</scope>
</reference>
<protein>
    <submittedName>
        <fullName evidence="1">Uncharacterized protein</fullName>
    </submittedName>
</protein>
<accession>A0A2G9SKP8</accession>
<keyword evidence="2" id="KW-1185">Reference proteome</keyword>
<proteinExistence type="predicted"/>
<evidence type="ECO:0000313" key="2">
    <source>
        <dbReference type="Proteomes" id="UP000228934"/>
    </source>
</evidence>